<keyword evidence="3" id="KW-1185">Reference proteome</keyword>
<evidence type="ECO:0000313" key="2">
    <source>
        <dbReference type="EMBL" id="GAA2781609.1"/>
    </source>
</evidence>
<gene>
    <name evidence="2" type="ORF">GCM10010470_14410</name>
</gene>
<sequence>MVLLLLAAAGLLWGSSAVTWVGQRFRTPFSGEQTSGVTGAVLRPELVPVALATLAAIAAVLATGGWLRRVLGALVVVAGGLLGWRVVAWQIEGWFAYSAPSLPQGSVPVSGITTNPAGPLLMSAGAVLLLVAGAVVLLRAGRLPAMGARYSAPGDTRRKVVDPDKKLWEALDSGEDPTVEQDR</sequence>
<keyword evidence="1" id="KW-0812">Transmembrane</keyword>
<evidence type="ECO:0000313" key="3">
    <source>
        <dbReference type="Proteomes" id="UP001500979"/>
    </source>
</evidence>
<evidence type="ECO:0008006" key="4">
    <source>
        <dbReference type="Google" id="ProtNLM"/>
    </source>
</evidence>
<accession>A0ABN3V762</accession>
<keyword evidence="1" id="KW-0472">Membrane</keyword>
<dbReference type="EMBL" id="BAAAUX010000007">
    <property type="protein sequence ID" value="GAA2781609.1"/>
    <property type="molecule type" value="Genomic_DNA"/>
</dbReference>
<feature type="transmembrane region" description="Helical" evidence="1">
    <location>
        <begin position="117"/>
        <end position="138"/>
    </location>
</feature>
<dbReference type="Proteomes" id="UP001500979">
    <property type="component" value="Unassembled WGS sequence"/>
</dbReference>
<organism evidence="2 3">
    <name type="scientific">Saccharopolyspora taberi</name>
    <dbReference type="NCBI Taxonomy" id="60895"/>
    <lineage>
        <taxon>Bacteria</taxon>
        <taxon>Bacillati</taxon>
        <taxon>Actinomycetota</taxon>
        <taxon>Actinomycetes</taxon>
        <taxon>Pseudonocardiales</taxon>
        <taxon>Pseudonocardiaceae</taxon>
        <taxon>Saccharopolyspora</taxon>
    </lineage>
</organism>
<dbReference type="Pfam" id="PF09534">
    <property type="entry name" value="Trp_oprn_chp"/>
    <property type="match status" value="1"/>
</dbReference>
<dbReference type="InterPro" id="IPR019051">
    <property type="entry name" value="Trp_biosyn_TM_oprn/chp"/>
</dbReference>
<feature type="transmembrane region" description="Helical" evidence="1">
    <location>
        <begin position="74"/>
        <end position="97"/>
    </location>
</feature>
<feature type="transmembrane region" description="Helical" evidence="1">
    <location>
        <begin position="46"/>
        <end position="67"/>
    </location>
</feature>
<protein>
    <recommendedName>
        <fullName evidence="4">Trp biosynthesis-associated membrane protein</fullName>
    </recommendedName>
</protein>
<reference evidence="2 3" key="1">
    <citation type="journal article" date="2019" name="Int. J. Syst. Evol. Microbiol.">
        <title>The Global Catalogue of Microorganisms (GCM) 10K type strain sequencing project: providing services to taxonomists for standard genome sequencing and annotation.</title>
        <authorList>
            <consortium name="The Broad Institute Genomics Platform"/>
            <consortium name="The Broad Institute Genome Sequencing Center for Infectious Disease"/>
            <person name="Wu L."/>
            <person name="Ma J."/>
        </authorList>
    </citation>
    <scope>NUCLEOTIDE SEQUENCE [LARGE SCALE GENOMIC DNA]</scope>
    <source>
        <strain evidence="2 3">JCM 9383</strain>
    </source>
</reference>
<proteinExistence type="predicted"/>
<name>A0ABN3V762_9PSEU</name>
<comment type="caution">
    <text evidence="2">The sequence shown here is derived from an EMBL/GenBank/DDBJ whole genome shotgun (WGS) entry which is preliminary data.</text>
</comment>
<evidence type="ECO:0000256" key="1">
    <source>
        <dbReference type="SAM" id="Phobius"/>
    </source>
</evidence>
<keyword evidence="1" id="KW-1133">Transmembrane helix</keyword>